<reference evidence="1 2" key="2">
    <citation type="journal article" date="2017" name="Nature">
        <title>The Apostasia genome and the evolution of orchids.</title>
        <authorList>
            <person name="Zhang G.Q."/>
            <person name="Liu K.W."/>
            <person name="Li Z."/>
            <person name="Lohaus R."/>
            <person name="Hsiao Y.Y."/>
            <person name="Niu S.C."/>
            <person name="Wang J.Y."/>
            <person name="Lin Y.C."/>
            <person name="Xu Q."/>
            <person name="Chen L.J."/>
            <person name="Yoshida K."/>
            <person name="Fujiwara S."/>
            <person name="Wang Z.W."/>
            <person name="Zhang Y.Q."/>
            <person name="Mitsuda N."/>
            <person name="Wang M."/>
            <person name="Liu G.H."/>
            <person name="Pecoraro L."/>
            <person name="Huang H.X."/>
            <person name="Xiao X.J."/>
            <person name="Lin M."/>
            <person name="Wu X.Y."/>
            <person name="Wu W.L."/>
            <person name="Chen Y.Y."/>
            <person name="Chang S.B."/>
            <person name="Sakamoto S."/>
            <person name="Ohme-Takagi M."/>
            <person name="Yagi M."/>
            <person name="Zeng S.J."/>
            <person name="Shen C.Y."/>
            <person name="Yeh C.M."/>
            <person name="Luo Y.B."/>
            <person name="Tsai W.C."/>
            <person name="Van de Peer Y."/>
            <person name="Liu Z.J."/>
        </authorList>
    </citation>
    <scope>NUCLEOTIDE SEQUENCE [LARGE SCALE GENOMIC DNA]</scope>
    <source>
        <tissue evidence="1">The whole plant</tissue>
    </source>
</reference>
<name>A0A2I0X8E7_9ASPA</name>
<dbReference type="Proteomes" id="UP000233837">
    <property type="component" value="Unassembled WGS sequence"/>
</dbReference>
<accession>A0A2I0X8E7</accession>
<gene>
    <name evidence="1" type="ORF">MA16_Dca002682</name>
</gene>
<reference evidence="1 2" key="1">
    <citation type="journal article" date="2016" name="Sci. Rep.">
        <title>The Dendrobium catenatum Lindl. genome sequence provides insights into polysaccharide synthase, floral development and adaptive evolution.</title>
        <authorList>
            <person name="Zhang G.Q."/>
            <person name="Xu Q."/>
            <person name="Bian C."/>
            <person name="Tsai W.C."/>
            <person name="Yeh C.M."/>
            <person name="Liu K.W."/>
            <person name="Yoshida K."/>
            <person name="Zhang L.S."/>
            <person name="Chang S.B."/>
            <person name="Chen F."/>
            <person name="Shi Y."/>
            <person name="Su Y.Y."/>
            <person name="Zhang Y.Q."/>
            <person name="Chen L.J."/>
            <person name="Yin Y."/>
            <person name="Lin M."/>
            <person name="Huang H."/>
            <person name="Deng H."/>
            <person name="Wang Z.W."/>
            <person name="Zhu S.L."/>
            <person name="Zhao X."/>
            <person name="Deng C."/>
            <person name="Niu S.C."/>
            <person name="Huang J."/>
            <person name="Wang M."/>
            <person name="Liu G.H."/>
            <person name="Yang H.J."/>
            <person name="Xiao X.J."/>
            <person name="Hsiao Y.Y."/>
            <person name="Wu W.L."/>
            <person name="Chen Y.Y."/>
            <person name="Mitsuda N."/>
            <person name="Ohme-Takagi M."/>
            <person name="Luo Y.B."/>
            <person name="Van de Peer Y."/>
            <person name="Liu Z.J."/>
        </authorList>
    </citation>
    <scope>NUCLEOTIDE SEQUENCE [LARGE SCALE GENOMIC DNA]</scope>
    <source>
        <tissue evidence="1">The whole plant</tissue>
    </source>
</reference>
<dbReference type="AlphaFoldDB" id="A0A2I0X8E7"/>
<protein>
    <submittedName>
        <fullName evidence="1">Uncharacterized protein</fullName>
    </submittedName>
</protein>
<evidence type="ECO:0000313" key="2">
    <source>
        <dbReference type="Proteomes" id="UP000233837"/>
    </source>
</evidence>
<keyword evidence="2" id="KW-1185">Reference proteome</keyword>
<sequence>MRPIFPSDSLFHLARKDYLLILSGDSRNSSFSPVHARDLDEQTTERWTIVVLVIRAR</sequence>
<proteinExistence type="predicted"/>
<evidence type="ECO:0000313" key="1">
    <source>
        <dbReference type="EMBL" id="PKU84170.1"/>
    </source>
</evidence>
<dbReference type="EMBL" id="KZ502052">
    <property type="protein sequence ID" value="PKU84170.1"/>
    <property type="molecule type" value="Genomic_DNA"/>
</dbReference>
<organism evidence="1 2">
    <name type="scientific">Dendrobium catenatum</name>
    <dbReference type="NCBI Taxonomy" id="906689"/>
    <lineage>
        <taxon>Eukaryota</taxon>
        <taxon>Viridiplantae</taxon>
        <taxon>Streptophyta</taxon>
        <taxon>Embryophyta</taxon>
        <taxon>Tracheophyta</taxon>
        <taxon>Spermatophyta</taxon>
        <taxon>Magnoliopsida</taxon>
        <taxon>Liliopsida</taxon>
        <taxon>Asparagales</taxon>
        <taxon>Orchidaceae</taxon>
        <taxon>Epidendroideae</taxon>
        <taxon>Malaxideae</taxon>
        <taxon>Dendrobiinae</taxon>
        <taxon>Dendrobium</taxon>
    </lineage>
</organism>